<feature type="active site" evidence="9">
    <location>
        <position position="251"/>
    </location>
</feature>
<name>A0A411YL49_9ACTN</name>
<evidence type="ECO:0000259" key="10">
    <source>
        <dbReference type="PROSITE" id="PS51898"/>
    </source>
</evidence>
<proteinExistence type="inferred from homology"/>
<evidence type="ECO:0000256" key="3">
    <source>
        <dbReference type="ARBA" id="ARBA00022618"/>
    </source>
</evidence>
<dbReference type="InterPro" id="IPR002104">
    <property type="entry name" value="Integrase_catalytic"/>
</dbReference>
<evidence type="ECO:0000256" key="2">
    <source>
        <dbReference type="ARBA" id="ARBA00022490"/>
    </source>
</evidence>
<accession>A0A411YL49</accession>
<sequence>MPPAWEAAIEVLGGHLRDERGLALRSVAAYVADARQFAAFCGAFGIEEPGEVEPLVLRRYLAALDAHGYARASVQRKTSTLRRLFGVLAARGRIDHNPAVRLAMPRGARALPRVLRPADVARLLAAPDASSPGGQRDRALLELLYASGARVSEAVGLDVDAVDLARGAVRLHGKGDKHRRVPLGEPACEALERWIADGRARRLAEAGRGDHRAVEPALFLGSRGGRLSDREARAVVARTGAAVGLPHVTPHTLRHSYATHLLEGGADVRSVQELLGHVALSTTQTYTHVTSEHLRRSYEHAHPRA</sequence>
<dbReference type="Gene3D" id="1.10.150.130">
    <property type="match status" value="1"/>
</dbReference>
<evidence type="ECO:0000256" key="8">
    <source>
        <dbReference type="ARBA" id="ARBA00023306"/>
    </source>
</evidence>
<dbReference type="Pfam" id="PF00589">
    <property type="entry name" value="Phage_integrase"/>
    <property type="match status" value="1"/>
</dbReference>
<feature type="active site" evidence="9">
    <location>
        <position position="277"/>
    </location>
</feature>
<dbReference type="GO" id="GO:0005737">
    <property type="term" value="C:cytoplasm"/>
    <property type="evidence" value="ECO:0007669"/>
    <property type="project" value="UniProtKB-SubCell"/>
</dbReference>
<dbReference type="PROSITE" id="PS51898">
    <property type="entry name" value="TYR_RECOMBINASE"/>
    <property type="match status" value="1"/>
</dbReference>
<keyword evidence="13" id="KW-1185">Reference proteome</keyword>
<comment type="subunit">
    <text evidence="9">Forms a cyclic heterotetrameric complex composed of two molecules of XerC and two molecules of XerD.</text>
</comment>
<evidence type="ECO:0000259" key="11">
    <source>
        <dbReference type="PROSITE" id="PS51900"/>
    </source>
</evidence>
<evidence type="ECO:0000256" key="1">
    <source>
        <dbReference type="ARBA" id="ARBA00004496"/>
    </source>
</evidence>
<dbReference type="HAMAP" id="MF_01808">
    <property type="entry name" value="Recomb_XerC_XerD"/>
    <property type="match status" value="1"/>
</dbReference>
<feature type="active site" description="O-(3'-phospho-DNA)-tyrosine intermediate" evidence="9">
    <location>
        <position position="286"/>
    </location>
</feature>
<dbReference type="GO" id="GO:0007059">
    <property type="term" value="P:chromosome segregation"/>
    <property type="evidence" value="ECO:0007669"/>
    <property type="project" value="UniProtKB-UniRule"/>
</dbReference>
<protein>
    <recommendedName>
        <fullName evidence="9">Tyrosine recombinase XerC</fullName>
    </recommendedName>
</protein>
<dbReference type="InterPro" id="IPR010998">
    <property type="entry name" value="Integrase_recombinase_N"/>
</dbReference>
<dbReference type="Gene3D" id="1.10.443.10">
    <property type="entry name" value="Intergrase catalytic core"/>
    <property type="match status" value="1"/>
</dbReference>
<evidence type="ECO:0000256" key="6">
    <source>
        <dbReference type="ARBA" id="ARBA00023125"/>
    </source>
</evidence>
<dbReference type="PANTHER" id="PTHR30349">
    <property type="entry name" value="PHAGE INTEGRASE-RELATED"/>
    <property type="match status" value="1"/>
</dbReference>
<reference evidence="12 13" key="1">
    <citation type="submission" date="2019-01" db="EMBL/GenBank/DDBJ databases">
        <title>Egibacter rhizosphaerae EGI 80759T.</title>
        <authorList>
            <person name="Chen D.-D."/>
            <person name="Tian Y."/>
            <person name="Jiao J.-Y."/>
            <person name="Zhang X.-T."/>
            <person name="Zhang Y.-G."/>
            <person name="Zhang Y."/>
            <person name="Xiao M."/>
            <person name="Shu W.-S."/>
            <person name="Li W.-J."/>
        </authorList>
    </citation>
    <scope>NUCLEOTIDE SEQUENCE [LARGE SCALE GENOMIC DNA]</scope>
    <source>
        <strain evidence="12 13">EGI 80759</strain>
    </source>
</reference>
<feature type="domain" description="Core-binding (CB)" evidence="11">
    <location>
        <begin position="3"/>
        <end position="89"/>
    </location>
</feature>
<dbReference type="GO" id="GO:0009037">
    <property type="term" value="F:tyrosine-based site-specific recombinase activity"/>
    <property type="evidence" value="ECO:0007669"/>
    <property type="project" value="UniProtKB-UniRule"/>
</dbReference>
<dbReference type="InterPro" id="IPR023009">
    <property type="entry name" value="Tyrosine_recombinase_XerC/XerD"/>
</dbReference>
<comment type="subcellular location">
    <subcellularLocation>
        <location evidence="1 9">Cytoplasm</location>
    </subcellularLocation>
</comment>
<dbReference type="InterPro" id="IPR013762">
    <property type="entry name" value="Integrase-like_cat_sf"/>
</dbReference>
<dbReference type="GO" id="GO:0003677">
    <property type="term" value="F:DNA binding"/>
    <property type="evidence" value="ECO:0007669"/>
    <property type="project" value="UniProtKB-UniRule"/>
</dbReference>
<dbReference type="OrthoDB" id="9803188at2"/>
<dbReference type="AlphaFoldDB" id="A0A411YL49"/>
<feature type="active site" evidence="9">
    <location>
        <position position="150"/>
    </location>
</feature>
<keyword evidence="4 9" id="KW-0159">Chromosome partition</keyword>
<dbReference type="NCBIfam" id="NF001399">
    <property type="entry name" value="PRK00283.1"/>
    <property type="match status" value="1"/>
</dbReference>
<feature type="active site" evidence="9">
    <location>
        <position position="254"/>
    </location>
</feature>
<evidence type="ECO:0000256" key="9">
    <source>
        <dbReference type="HAMAP-Rule" id="MF_01808"/>
    </source>
</evidence>
<dbReference type="PROSITE" id="PS51900">
    <property type="entry name" value="CB"/>
    <property type="match status" value="1"/>
</dbReference>
<evidence type="ECO:0000256" key="7">
    <source>
        <dbReference type="ARBA" id="ARBA00023172"/>
    </source>
</evidence>
<dbReference type="InterPro" id="IPR004107">
    <property type="entry name" value="Integrase_SAM-like_N"/>
</dbReference>
<dbReference type="GO" id="GO:0051301">
    <property type="term" value="P:cell division"/>
    <property type="evidence" value="ECO:0007669"/>
    <property type="project" value="UniProtKB-KW"/>
</dbReference>
<organism evidence="12 13">
    <name type="scientific">Egibacter rhizosphaerae</name>
    <dbReference type="NCBI Taxonomy" id="1670831"/>
    <lineage>
        <taxon>Bacteria</taxon>
        <taxon>Bacillati</taxon>
        <taxon>Actinomycetota</taxon>
        <taxon>Nitriliruptoria</taxon>
        <taxon>Egibacterales</taxon>
        <taxon>Egibacteraceae</taxon>
        <taxon>Egibacter</taxon>
    </lineage>
</organism>
<keyword evidence="7 9" id="KW-0233">DNA recombination</keyword>
<dbReference type="Proteomes" id="UP000291469">
    <property type="component" value="Chromosome"/>
</dbReference>
<keyword evidence="8 9" id="KW-0131">Cell cycle</keyword>
<dbReference type="InterPro" id="IPR050090">
    <property type="entry name" value="Tyrosine_recombinase_XerCD"/>
</dbReference>
<keyword evidence="6 9" id="KW-0238">DNA-binding</keyword>
<evidence type="ECO:0000313" key="12">
    <source>
        <dbReference type="EMBL" id="QBI21917.1"/>
    </source>
</evidence>
<evidence type="ECO:0000313" key="13">
    <source>
        <dbReference type="Proteomes" id="UP000291469"/>
    </source>
</evidence>
<keyword evidence="3 9" id="KW-0132">Cell division</keyword>
<comment type="function">
    <text evidence="9">Site-specific tyrosine recombinase, which acts by catalyzing the cutting and rejoining of the recombining DNA molecules. The XerC-XerD complex is essential to convert dimers of the bacterial chromosome into monomers to permit their segregation at cell division. It also contributes to the segregational stability of plasmids.</text>
</comment>
<feature type="domain" description="Tyr recombinase" evidence="10">
    <location>
        <begin position="110"/>
        <end position="299"/>
    </location>
</feature>
<dbReference type="GO" id="GO:0006313">
    <property type="term" value="P:DNA transposition"/>
    <property type="evidence" value="ECO:0007669"/>
    <property type="project" value="UniProtKB-UniRule"/>
</dbReference>
<dbReference type="InterPro" id="IPR044068">
    <property type="entry name" value="CB"/>
</dbReference>
<comment type="similarity">
    <text evidence="9">Belongs to the 'phage' integrase family. XerC subfamily.</text>
</comment>
<dbReference type="SUPFAM" id="SSF56349">
    <property type="entry name" value="DNA breaking-rejoining enzymes"/>
    <property type="match status" value="1"/>
</dbReference>
<feature type="active site" evidence="9">
    <location>
        <position position="174"/>
    </location>
</feature>
<gene>
    <name evidence="9" type="primary">xerC</name>
    <name evidence="12" type="ORF">ER308_04995</name>
</gene>
<dbReference type="Pfam" id="PF02899">
    <property type="entry name" value="Phage_int_SAM_1"/>
    <property type="match status" value="1"/>
</dbReference>
<dbReference type="EMBL" id="CP036402">
    <property type="protein sequence ID" value="QBI21917.1"/>
    <property type="molecule type" value="Genomic_DNA"/>
</dbReference>
<evidence type="ECO:0000256" key="5">
    <source>
        <dbReference type="ARBA" id="ARBA00022908"/>
    </source>
</evidence>
<dbReference type="InterPro" id="IPR011010">
    <property type="entry name" value="DNA_brk_join_enz"/>
</dbReference>
<keyword evidence="2 9" id="KW-0963">Cytoplasm</keyword>
<evidence type="ECO:0000256" key="4">
    <source>
        <dbReference type="ARBA" id="ARBA00022829"/>
    </source>
</evidence>
<dbReference type="PANTHER" id="PTHR30349:SF41">
    <property type="entry name" value="INTEGRASE_RECOMBINASE PROTEIN MJ0367-RELATED"/>
    <property type="match status" value="1"/>
</dbReference>
<dbReference type="CDD" id="cd00798">
    <property type="entry name" value="INT_XerDC_C"/>
    <property type="match status" value="1"/>
</dbReference>
<dbReference type="KEGG" id="erz:ER308_04995"/>
<keyword evidence="5 9" id="KW-0229">DNA integration</keyword>